<keyword evidence="1 6" id="KW-0575">Peroxidase</keyword>
<dbReference type="EMBL" id="HBHP01007717">
    <property type="protein sequence ID" value="CAD9753657.1"/>
    <property type="molecule type" value="Transcribed_RNA"/>
</dbReference>
<feature type="domain" description="Thioredoxin" evidence="8">
    <location>
        <begin position="18"/>
        <end position="184"/>
    </location>
</feature>
<feature type="active site" description="Cysteine sulfenic acid (-SOH) intermediate; for peroxidase activity" evidence="7">
    <location>
        <position position="60"/>
    </location>
</feature>
<organism evidence="9">
    <name type="scientific">Lotharella oceanica</name>
    <dbReference type="NCBI Taxonomy" id="641309"/>
    <lineage>
        <taxon>Eukaryota</taxon>
        <taxon>Sar</taxon>
        <taxon>Rhizaria</taxon>
        <taxon>Cercozoa</taxon>
        <taxon>Chlorarachniophyceae</taxon>
        <taxon>Lotharella</taxon>
    </lineage>
</organism>
<dbReference type="Pfam" id="PF10417">
    <property type="entry name" value="1-cysPrx_C"/>
    <property type="match status" value="1"/>
</dbReference>
<evidence type="ECO:0000256" key="3">
    <source>
        <dbReference type="ARBA" id="ARBA00023002"/>
    </source>
</evidence>
<dbReference type="PIRSF" id="PIRSF000239">
    <property type="entry name" value="AHPC"/>
    <property type="match status" value="1"/>
</dbReference>
<dbReference type="GO" id="GO:0005739">
    <property type="term" value="C:mitochondrion"/>
    <property type="evidence" value="ECO:0007669"/>
    <property type="project" value="TreeGrafter"/>
</dbReference>
<comment type="similarity">
    <text evidence="5">Belongs to the peroxiredoxin family. Prx6 subfamily.</text>
</comment>
<dbReference type="InterPro" id="IPR045020">
    <property type="entry name" value="PRX_1cys"/>
</dbReference>
<dbReference type="Gene3D" id="3.40.30.10">
    <property type="entry name" value="Glutaredoxin"/>
    <property type="match status" value="1"/>
</dbReference>
<dbReference type="FunFam" id="3.40.30.10:FF:000011">
    <property type="entry name" value="Peroxiredoxin PRX1"/>
    <property type="match status" value="1"/>
</dbReference>
<evidence type="ECO:0000256" key="7">
    <source>
        <dbReference type="PIRSR" id="PIRSR000239-1"/>
    </source>
</evidence>
<dbReference type="SUPFAM" id="SSF52833">
    <property type="entry name" value="Thioredoxin-like"/>
    <property type="match status" value="1"/>
</dbReference>
<evidence type="ECO:0000256" key="6">
    <source>
        <dbReference type="PIRNR" id="PIRNR000239"/>
    </source>
</evidence>
<gene>
    <name evidence="9" type="ORF">LSP00402_LOCUS4799</name>
</gene>
<dbReference type="InterPro" id="IPR013766">
    <property type="entry name" value="Thioredoxin_domain"/>
</dbReference>
<dbReference type="CDD" id="cd03016">
    <property type="entry name" value="PRX_1cys"/>
    <property type="match status" value="1"/>
</dbReference>
<accession>A0A7S2TLB9</accession>
<dbReference type="InterPro" id="IPR000866">
    <property type="entry name" value="AhpC/TSA"/>
</dbReference>
<comment type="function">
    <text evidence="6">Thiol-specific peroxidase that catalyzes the reduction of hydrogen peroxide and organic hydroperoxides to water and alcohols, respectively.</text>
</comment>
<protein>
    <recommendedName>
        <fullName evidence="8">Thioredoxin domain-containing protein</fullName>
    </recommendedName>
</protein>
<dbReference type="InterPro" id="IPR024706">
    <property type="entry name" value="Peroxiredoxin_AhpC-typ"/>
</dbReference>
<dbReference type="InterPro" id="IPR036249">
    <property type="entry name" value="Thioredoxin-like_sf"/>
</dbReference>
<evidence type="ECO:0000256" key="2">
    <source>
        <dbReference type="ARBA" id="ARBA00022862"/>
    </source>
</evidence>
<keyword evidence="2 6" id="KW-0049">Antioxidant</keyword>
<proteinExistence type="inferred from homology"/>
<dbReference type="InterPro" id="IPR019479">
    <property type="entry name" value="Peroxiredoxin_C"/>
</dbReference>
<keyword evidence="4 6" id="KW-0676">Redox-active center</keyword>
<reference evidence="9" key="1">
    <citation type="submission" date="2021-01" db="EMBL/GenBank/DDBJ databases">
        <authorList>
            <person name="Corre E."/>
            <person name="Pelletier E."/>
            <person name="Niang G."/>
            <person name="Scheremetjew M."/>
            <person name="Finn R."/>
            <person name="Kale V."/>
            <person name="Holt S."/>
            <person name="Cochrane G."/>
            <person name="Meng A."/>
            <person name="Brown T."/>
            <person name="Cohen L."/>
        </authorList>
    </citation>
    <scope>NUCLEOTIDE SEQUENCE</scope>
    <source>
        <strain evidence="9">CCMP622</strain>
    </source>
</reference>
<dbReference type="FunFam" id="3.30.1020.10:FF:000001">
    <property type="entry name" value="1-Cys peroxiredoxin"/>
    <property type="match status" value="1"/>
</dbReference>
<sequence length="242" mass="26751">MGNVGCGTKRGEPPAPVGILGSKMPDFELDSTLGKTSLYKVFGEKWGILFSHPADFTPICTTELGMAQEYLAEFEKRGVVIAGLSCNDSESHKEWLKDIEAYTEKKRGKAYKPTYPIFADTKREVAHMLGMIDMGHVSDKGIPLPARKVFIVDSKKTIRCTLCYPAATGRNFDEILRVIDSMQLTTAEKLATPANWKQGEDCVLLPNLKGEEAKAYNPTLIELPSGKEYLRTTKCPALEGKQ</sequence>
<dbReference type="Gene3D" id="3.30.1020.10">
    <property type="entry name" value="Antioxidant, Horf6, Chain A, domain2"/>
    <property type="match status" value="1"/>
</dbReference>
<dbReference type="GO" id="GO:0051920">
    <property type="term" value="F:peroxiredoxin activity"/>
    <property type="evidence" value="ECO:0007669"/>
    <property type="project" value="InterPro"/>
</dbReference>
<evidence type="ECO:0000259" key="8">
    <source>
        <dbReference type="PROSITE" id="PS51352"/>
    </source>
</evidence>
<dbReference type="Pfam" id="PF00578">
    <property type="entry name" value="AhpC-TSA"/>
    <property type="match status" value="1"/>
</dbReference>
<dbReference type="PANTHER" id="PTHR43503">
    <property type="entry name" value="MCG48959-RELATED"/>
    <property type="match status" value="1"/>
</dbReference>
<evidence type="ECO:0000313" key="9">
    <source>
        <dbReference type="EMBL" id="CAD9753657.1"/>
    </source>
</evidence>
<dbReference type="GO" id="GO:0005829">
    <property type="term" value="C:cytosol"/>
    <property type="evidence" value="ECO:0007669"/>
    <property type="project" value="TreeGrafter"/>
</dbReference>
<evidence type="ECO:0000256" key="4">
    <source>
        <dbReference type="ARBA" id="ARBA00023284"/>
    </source>
</evidence>
<keyword evidence="3 6" id="KW-0560">Oxidoreductase</keyword>
<dbReference type="GO" id="GO:0045454">
    <property type="term" value="P:cell redox homeostasis"/>
    <property type="evidence" value="ECO:0007669"/>
    <property type="project" value="TreeGrafter"/>
</dbReference>
<dbReference type="PROSITE" id="PS51352">
    <property type="entry name" value="THIOREDOXIN_2"/>
    <property type="match status" value="1"/>
</dbReference>
<dbReference type="AlphaFoldDB" id="A0A7S2TLB9"/>
<evidence type="ECO:0000256" key="5">
    <source>
        <dbReference type="ARBA" id="ARBA00025719"/>
    </source>
</evidence>
<name>A0A7S2TLB9_9EUKA</name>
<evidence type="ECO:0000256" key="1">
    <source>
        <dbReference type="ARBA" id="ARBA00022559"/>
    </source>
</evidence>
<dbReference type="PANTHER" id="PTHR43503:SF4">
    <property type="entry name" value="PEROXIREDOXIN-6"/>
    <property type="match status" value="1"/>
</dbReference>